<evidence type="ECO:0000256" key="6">
    <source>
        <dbReference type="NCBIfam" id="TIGR01048"/>
    </source>
</evidence>
<dbReference type="InterPro" id="IPR029066">
    <property type="entry name" value="PLP-binding_barrel"/>
</dbReference>
<dbReference type="InterPro" id="IPR002986">
    <property type="entry name" value="DAP_deCOOHase_LysA"/>
</dbReference>
<comment type="caution">
    <text evidence="11">The sequence shown here is derived from an EMBL/GenBank/DDBJ whole genome shotgun (WGS) entry which is preliminary data.</text>
</comment>
<feature type="binding site" evidence="5">
    <location>
        <position position="316"/>
    </location>
    <ligand>
        <name>substrate</name>
    </ligand>
</feature>
<evidence type="ECO:0000256" key="5">
    <source>
        <dbReference type="HAMAP-Rule" id="MF_02120"/>
    </source>
</evidence>
<dbReference type="AlphaFoldDB" id="A0A545U1X8"/>
<evidence type="ECO:0000256" key="4">
    <source>
        <dbReference type="ARBA" id="ARBA00023239"/>
    </source>
</evidence>
<protein>
    <recommendedName>
        <fullName evidence="5 6">Diaminopimelate decarboxylase</fullName>
        <shortName evidence="5">DAP decarboxylase</shortName>
        <shortName evidence="5">DAPDC</shortName>
        <ecNumber evidence="5 6">4.1.1.20</ecNumber>
    </recommendedName>
</protein>
<dbReference type="PANTHER" id="PTHR43727:SF2">
    <property type="entry name" value="GROUP IV DECARBOXYLASE"/>
    <property type="match status" value="1"/>
</dbReference>
<sequence length="432" mass="46162">MTFYPYKNGRLHIEGVSLDELAARVGTPFYCYSASAMETAYTSFVAALGDLPATVCYALKANSNQAVIKTFAQLGAGADVVSEGELRRALAAGVPAKKIVFAGVGKQPSEMATALDAGILQFNVESLPELEALSRVAQEKGSVAPVALRINPDVDALTHAKISTGKAENKFGIDIPSLRGFLASAAELPGVRVEGLAVHIGSQVTDVNPYRTAFERLVALFVELRDAGWPLERLDMGGGLGIAYRDGAAPDITRYAEIVRGAVAGVGCKLIFEPGRFLTGNAGLLVTRTVYVKHGTARRFVIVDAAMNDLIRPTLYDAWHDILPVAQFSPDAAREPYDIVGPICESSDIFAEQRSLPTVAPDDLLAICSSGAYGAVMASSYNSRPPAPEILVRGKDYAVIRPRMDYDALIGQDRLPEWLDDSQQSSEPRGAA</sequence>
<dbReference type="CDD" id="cd06828">
    <property type="entry name" value="PLPDE_III_DapDC"/>
    <property type="match status" value="1"/>
</dbReference>
<feature type="binding site" evidence="5">
    <location>
        <position position="276"/>
    </location>
    <ligand>
        <name>substrate</name>
    </ligand>
</feature>
<keyword evidence="12" id="KW-1185">Reference proteome</keyword>
<dbReference type="GO" id="GO:0009089">
    <property type="term" value="P:lysine biosynthetic process via diaminopimelate"/>
    <property type="evidence" value="ECO:0007669"/>
    <property type="project" value="UniProtKB-UniRule"/>
</dbReference>
<evidence type="ECO:0000256" key="7">
    <source>
        <dbReference type="PIRSR" id="PIRSR600183-50"/>
    </source>
</evidence>
<dbReference type="InterPro" id="IPR022657">
    <property type="entry name" value="De-COase2_CS"/>
</dbReference>
<comment type="function">
    <text evidence="5">Specifically catalyzes the decarboxylation of meso-diaminopimelate (meso-DAP) to L-lysine.</text>
</comment>
<evidence type="ECO:0000256" key="8">
    <source>
        <dbReference type="RuleBase" id="RU003738"/>
    </source>
</evidence>
<dbReference type="PANTHER" id="PTHR43727">
    <property type="entry name" value="DIAMINOPIMELATE DECARBOXYLASE"/>
    <property type="match status" value="1"/>
</dbReference>
<evidence type="ECO:0000256" key="3">
    <source>
        <dbReference type="ARBA" id="ARBA00022898"/>
    </source>
</evidence>
<comment type="catalytic activity">
    <reaction evidence="5 8">
        <text>meso-2,6-diaminopimelate + H(+) = L-lysine + CO2</text>
        <dbReference type="Rhea" id="RHEA:15101"/>
        <dbReference type="ChEBI" id="CHEBI:15378"/>
        <dbReference type="ChEBI" id="CHEBI:16526"/>
        <dbReference type="ChEBI" id="CHEBI:32551"/>
        <dbReference type="ChEBI" id="CHEBI:57791"/>
        <dbReference type="EC" id="4.1.1.20"/>
    </reaction>
</comment>
<comment type="subunit">
    <text evidence="5">Homodimer.</text>
</comment>
<reference evidence="11 12" key="1">
    <citation type="submission" date="2019-06" db="EMBL/GenBank/DDBJ databases">
        <title>Whole genome sequence for Rhodospirillaceae sp. R148.</title>
        <authorList>
            <person name="Wang G."/>
        </authorList>
    </citation>
    <scope>NUCLEOTIDE SEQUENCE [LARGE SCALE GENOMIC DNA]</scope>
    <source>
        <strain evidence="11 12">R148</strain>
    </source>
</reference>
<evidence type="ECO:0000256" key="1">
    <source>
        <dbReference type="ARBA" id="ARBA00001933"/>
    </source>
</evidence>
<keyword evidence="5 8" id="KW-0457">Lysine biosynthesis</keyword>
<dbReference type="Gene3D" id="3.20.20.10">
    <property type="entry name" value="Alanine racemase"/>
    <property type="match status" value="1"/>
</dbReference>
<evidence type="ECO:0000259" key="10">
    <source>
        <dbReference type="Pfam" id="PF02784"/>
    </source>
</evidence>
<dbReference type="FunFam" id="3.20.20.10:FF:000003">
    <property type="entry name" value="Diaminopimelate decarboxylase"/>
    <property type="match status" value="1"/>
</dbReference>
<dbReference type="InterPro" id="IPR009006">
    <property type="entry name" value="Ala_racemase/Decarboxylase_C"/>
</dbReference>
<feature type="binding site" evidence="5">
    <location>
        <position position="239"/>
    </location>
    <ligand>
        <name>pyridoxal 5'-phosphate</name>
        <dbReference type="ChEBI" id="CHEBI:597326"/>
    </ligand>
</feature>
<dbReference type="Pfam" id="PF00278">
    <property type="entry name" value="Orn_DAP_Arg_deC"/>
    <property type="match status" value="1"/>
</dbReference>
<feature type="domain" description="Orn/DAP/Arg decarboxylase 2 C-terminal" evidence="9">
    <location>
        <begin position="29"/>
        <end position="371"/>
    </location>
</feature>
<gene>
    <name evidence="5 11" type="primary">lysA</name>
    <name evidence="11" type="ORF">FKG95_02050</name>
</gene>
<dbReference type="GO" id="GO:0030170">
    <property type="term" value="F:pyridoxal phosphate binding"/>
    <property type="evidence" value="ECO:0007669"/>
    <property type="project" value="UniProtKB-UniRule"/>
</dbReference>
<proteinExistence type="inferred from homology"/>
<evidence type="ECO:0000313" key="11">
    <source>
        <dbReference type="EMBL" id="TQV83403.1"/>
    </source>
</evidence>
<feature type="modified residue" description="N6-(pyridoxal phosphate)lysine" evidence="5 7">
    <location>
        <position position="60"/>
    </location>
</feature>
<feature type="domain" description="Orn/DAP/Arg decarboxylase 2 N-terminal" evidence="10">
    <location>
        <begin position="39"/>
        <end position="279"/>
    </location>
</feature>
<feature type="binding site" evidence="5">
    <location>
        <begin position="273"/>
        <end position="276"/>
    </location>
    <ligand>
        <name>pyridoxal 5'-phosphate</name>
        <dbReference type="ChEBI" id="CHEBI:597326"/>
    </ligand>
</feature>
<dbReference type="Proteomes" id="UP000315252">
    <property type="component" value="Unassembled WGS sequence"/>
</dbReference>
<accession>A0A545U1X8</accession>
<dbReference type="SUPFAM" id="SSF50621">
    <property type="entry name" value="Alanine racemase C-terminal domain-like"/>
    <property type="match status" value="1"/>
</dbReference>
<comment type="similarity">
    <text evidence="5">Belongs to the Orn/Lys/Arg decarboxylase class-II family. LysA subfamily.</text>
</comment>
<evidence type="ECO:0000259" key="9">
    <source>
        <dbReference type="Pfam" id="PF00278"/>
    </source>
</evidence>
<dbReference type="HAMAP" id="MF_02120">
    <property type="entry name" value="LysA"/>
    <property type="match status" value="1"/>
</dbReference>
<dbReference type="EC" id="4.1.1.20" evidence="5 6"/>
<name>A0A545U1X8_9PROT</name>
<dbReference type="PROSITE" id="PS00879">
    <property type="entry name" value="ODR_DC_2_2"/>
    <property type="match status" value="1"/>
</dbReference>
<dbReference type="InterPro" id="IPR000183">
    <property type="entry name" value="Orn/DAP/Arg_de-COase"/>
</dbReference>
<feature type="binding site" evidence="5">
    <location>
        <position position="373"/>
    </location>
    <ligand>
        <name>substrate</name>
    </ligand>
</feature>
<keyword evidence="5" id="KW-0028">Amino-acid biosynthesis</keyword>
<dbReference type="InterPro" id="IPR022643">
    <property type="entry name" value="De-COase2_C"/>
</dbReference>
<evidence type="ECO:0000313" key="12">
    <source>
        <dbReference type="Proteomes" id="UP000315252"/>
    </source>
</evidence>
<comment type="pathway">
    <text evidence="5 8">Amino-acid biosynthesis; L-lysine biosynthesis via DAP pathway; L-lysine from DL-2,6-diaminopimelate: step 1/1.</text>
</comment>
<keyword evidence="3 5" id="KW-0663">Pyridoxal phosphate</keyword>
<dbReference type="Gene3D" id="2.40.37.10">
    <property type="entry name" value="Lyase, Ornithine Decarboxylase, Chain A, domain 1"/>
    <property type="match status" value="1"/>
</dbReference>
<feature type="binding site" evidence="5">
    <location>
        <position position="345"/>
    </location>
    <ligand>
        <name>substrate</name>
    </ligand>
</feature>
<feature type="binding site" evidence="5">
    <location>
        <position position="312"/>
    </location>
    <ligand>
        <name>substrate</name>
    </ligand>
</feature>
<dbReference type="PRINTS" id="PR01181">
    <property type="entry name" value="DAPDCRBXLASE"/>
</dbReference>
<comment type="cofactor">
    <cofactor evidence="1 5 7 8">
        <name>pyridoxal 5'-phosphate</name>
        <dbReference type="ChEBI" id="CHEBI:597326"/>
    </cofactor>
</comment>
<dbReference type="OrthoDB" id="9802241at2"/>
<dbReference type="SUPFAM" id="SSF51419">
    <property type="entry name" value="PLP-binding barrel"/>
    <property type="match status" value="1"/>
</dbReference>
<dbReference type="EMBL" id="VHSH01000001">
    <property type="protein sequence ID" value="TQV83403.1"/>
    <property type="molecule type" value="Genomic_DNA"/>
</dbReference>
<evidence type="ECO:0000256" key="2">
    <source>
        <dbReference type="ARBA" id="ARBA00022793"/>
    </source>
</evidence>
<dbReference type="Pfam" id="PF02784">
    <property type="entry name" value="Orn_Arg_deC_N"/>
    <property type="match status" value="1"/>
</dbReference>
<feature type="binding site" evidence="5">
    <location>
        <position position="373"/>
    </location>
    <ligand>
        <name>pyridoxal 5'-phosphate</name>
        <dbReference type="ChEBI" id="CHEBI:597326"/>
    </ligand>
</feature>
<dbReference type="UniPathway" id="UPA00034">
    <property type="reaction ID" value="UER00027"/>
</dbReference>
<dbReference type="NCBIfam" id="TIGR01048">
    <property type="entry name" value="lysA"/>
    <property type="match status" value="1"/>
</dbReference>
<dbReference type="RefSeq" id="WP_142894640.1">
    <property type="nucleotide sequence ID" value="NZ_ML660052.1"/>
</dbReference>
<keyword evidence="4 5" id="KW-0456">Lyase</keyword>
<organism evidence="11 12">
    <name type="scientific">Denitrobaculum tricleocarpae</name>
    <dbReference type="NCBI Taxonomy" id="2591009"/>
    <lineage>
        <taxon>Bacteria</taxon>
        <taxon>Pseudomonadati</taxon>
        <taxon>Pseudomonadota</taxon>
        <taxon>Alphaproteobacteria</taxon>
        <taxon>Rhodospirillales</taxon>
        <taxon>Rhodospirillaceae</taxon>
        <taxon>Denitrobaculum</taxon>
    </lineage>
</organism>
<keyword evidence="2 5" id="KW-0210">Decarboxylase</keyword>
<dbReference type="PRINTS" id="PR01179">
    <property type="entry name" value="ODADCRBXLASE"/>
</dbReference>
<feature type="active site" description="Proton donor" evidence="7">
    <location>
        <position position="344"/>
    </location>
</feature>
<dbReference type="GO" id="GO:0008836">
    <property type="term" value="F:diaminopimelate decarboxylase activity"/>
    <property type="evidence" value="ECO:0007669"/>
    <property type="project" value="UniProtKB-UniRule"/>
</dbReference>
<dbReference type="InterPro" id="IPR022644">
    <property type="entry name" value="De-COase2_N"/>
</dbReference>